<reference evidence="1 2" key="1">
    <citation type="submission" date="2021-07" db="EMBL/GenBank/DDBJ databases">
        <title>Paenibacillus radiodurans sp. nov., isolated from the southeastern edge of Tengger Desert.</title>
        <authorList>
            <person name="Zhang G."/>
        </authorList>
    </citation>
    <scope>NUCLEOTIDE SEQUENCE [LARGE SCALE GENOMIC DNA]</scope>
    <source>
        <strain evidence="1 2">CCM 7311</strain>
    </source>
</reference>
<name>A0ABS7CGL3_9BACL</name>
<evidence type="ECO:0000313" key="2">
    <source>
        <dbReference type="Proteomes" id="UP001519887"/>
    </source>
</evidence>
<keyword evidence="2" id="KW-1185">Reference proteome</keyword>
<proteinExistence type="predicted"/>
<evidence type="ECO:0000313" key="1">
    <source>
        <dbReference type="EMBL" id="MBW7459845.1"/>
    </source>
</evidence>
<feature type="non-terminal residue" evidence="1">
    <location>
        <position position="71"/>
    </location>
</feature>
<organism evidence="1 2">
    <name type="scientific">Paenibacillus sepulcri</name>
    <dbReference type="NCBI Taxonomy" id="359917"/>
    <lineage>
        <taxon>Bacteria</taxon>
        <taxon>Bacillati</taxon>
        <taxon>Bacillota</taxon>
        <taxon>Bacilli</taxon>
        <taxon>Bacillales</taxon>
        <taxon>Paenibacillaceae</taxon>
        <taxon>Paenibacillus</taxon>
    </lineage>
</organism>
<accession>A0ABS7CGL3</accession>
<gene>
    <name evidence="1" type="ORF">K0U00_37880</name>
</gene>
<comment type="caution">
    <text evidence="1">The sequence shown here is derived from an EMBL/GenBank/DDBJ whole genome shotgun (WGS) entry which is preliminary data.</text>
</comment>
<dbReference type="Proteomes" id="UP001519887">
    <property type="component" value="Unassembled WGS sequence"/>
</dbReference>
<evidence type="ECO:0008006" key="3">
    <source>
        <dbReference type="Google" id="ProtNLM"/>
    </source>
</evidence>
<sequence length="71" mass="7658">MSSDKIIYVKDYTSPSGQDSADGIREAIRAALEAEAGLIVFEAGTYRLTSVEVVQTEGMVHDAGSGHQLWK</sequence>
<protein>
    <recommendedName>
        <fullName evidence="3">Pectate lyase superfamily protein domain-containing protein</fullName>
    </recommendedName>
</protein>
<dbReference type="EMBL" id="JAHZIK010001869">
    <property type="protein sequence ID" value="MBW7459845.1"/>
    <property type="molecule type" value="Genomic_DNA"/>
</dbReference>